<name>A0ABR3IVR8_9AGAR</name>
<accession>A0ABR3IVR8</accession>
<feature type="compositionally biased region" description="Polar residues" evidence="1">
    <location>
        <begin position="277"/>
        <end position="287"/>
    </location>
</feature>
<feature type="region of interest" description="Disordered" evidence="1">
    <location>
        <begin position="277"/>
        <end position="311"/>
    </location>
</feature>
<dbReference type="EMBL" id="JASNQZ010000015">
    <property type="protein sequence ID" value="KAL0947416.1"/>
    <property type="molecule type" value="Genomic_DNA"/>
</dbReference>
<gene>
    <name evidence="2" type="ORF">HGRIS_013528</name>
</gene>
<sequence length="387" mass="42855">MKGLASAWMPSMSHWIVQLIITFSAFIAQSVDIALFLAHEAFNAIIGTEGSPAIRPSRSAVLILGTEDDGNLALEFSKLGFTVFVVSRRPSASSSSHDLSSLLYHWHHLKERSPRSAWGLIAPINMDPRSKLDRSKAYETVHAYCFEHSLGLIGLIDLPHRRDERDEIATPLTTSSTSTSSSERVSPEYTLSNGAPLREVIYNDITLPCLIAQDYLSLLSRSSGRLIVVSGVAESNWFHFRASMRLRRATSQILRDRLHPLGINVTLITSSPLQRSLMTGGQSQDLKNISPRSPGRPSGTRREPRRHIYSGPSGADTISHKNWGTAWNALSTTTVGDLVVLTKQVLYARTSTFERILGVYPLVADVIDKFPLVDRVLSSRSVTKYFV</sequence>
<feature type="compositionally biased region" description="Low complexity" evidence="1">
    <location>
        <begin position="173"/>
        <end position="182"/>
    </location>
</feature>
<protein>
    <submittedName>
        <fullName evidence="2">Uncharacterized protein</fullName>
    </submittedName>
</protein>
<evidence type="ECO:0000256" key="1">
    <source>
        <dbReference type="SAM" id="MobiDB-lite"/>
    </source>
</evidence>
<comment type="caution">
    <text evidence="2">The sequence shown here is derived from an EMBL/GenBank/DDBJ whole genome shotgun (WGS) entry which is preliminary data.</text>
</comment>
<evidence type="ECO:0000313" key="3">
    <source>
        <dbReference type="Proteomes" id="UP001556367"/>
    </source>
</evidence>
<feature type="region of interest" description="Disordered" evidence="1">
    <location>
        <begin position="169"/>
        <end position="189"/>
    </location>
</feature>
<dbReference type="Proteomes" id="UP001556367">
    <property type="component" value="Unassembled WGS sequence"/>
</dbReference>
<evidence type="ECO:0000313" key="2">
    <source>
        <dbReference type="EMBL" id="KAL0947416.1"/>
    </source>
</evidence>
<organism evidence="2 3">
    <name type="scientific">Hohenbuehelia grisea</name>
    <dbReference type="NCBI Taxonomy" id="104357"/>
    <lineage>
        <taxon>Eukaryota</taxon>
        <taxon>Fungi</taxon>
        <taxon>Dikarya</taxon>
        <taxon>Basidiomycota</taxon>
        <taxon>Agaricomycotina</taxon>
        <taxon>Agaricomycetes</taxon>
        <taxon>Agaricomycetidae</taxon>
        <taxon>Agaricales</taxon>
        <taxon>Pleurotineae</taxon>
        <taxon>Pleurotaceae</taxon>
        <taxon>Hohenbuehelia</taxon>
    </lineage>
</organism>
<reference evidence="3" key="1">
    <citation type="submission" date="2024-06" db="EMBL/GenBank/DDBJ databases">
        <title>Multi-omics analyses provide insights into the biosynthesis of the anticancer antibiotic pleurotin in Hohenbuehelia grisea.</title>
        <authorList>
            <person name="Weaver J.A."/>
            <person name="Alberti F."/>
        </authorList>
    </citation>
    <scope>NUCLEOTIDE SEQUENCE [LARGE SCALE GENOMIC DNA]</scope>
    <source>
        <strain evidence="3">T-177</strain>
    </source>
</reference>
<proteinExistence type="predicted"/>
<keyword evidence="3" id="KW-1185">Reference proteome</keyword>